<proteinExistence type="predicted"/>
<keyword evidence="1" id="KW-0812">Transmembrane</keyword>
<keyword evidence="1" id="KW-1133">Transmembrane helix</keyword>
<dbReference type="Proteomes" id="UP001057375">
    <property type="component" value="Unassembled WGS sequence"/>
</dbReference>
<evidence type="ECO:0000313" key="3">
    <source>
        <dbReference type="Proteomes" id="UP001057375"/>
    </source>
</evidence>
<name>A0ABQ5KUU0_9EUKA</name>
<gene>
    <name evidence="2" type="ORF">ADUPG1_009209</name>
</gene>
<keyword evidence="1" id="KW-0472">Membrane</keyword>
<evidence type="ECO:0000256" key="1">
    <source>
        <dbReference type="SAM" id="Phobius"/>
    </source>
</evidence>
<evidence type="ECO:0000313" key="2">
    <source>
        <dbReference type="EMBL" id="GKT36199.1"/>
    </source>
</evidence>
<sequence length="409" mass="46326">MNVRRVFIFSFCVTIIIAVIFFIVGTVELIKSVNQYADWDKWNDQKQSFLEYALTHSPTPTPTEDEQFSSIFTLQSAELHLQPLVGYSDSPVVVNSYSPNNLKLSQSCWDIFDSNDHYWMQQAGIDVISQSFSYFSFDVADDLDFDYEYHSTFVGNEGINGEIFNVVDPDNPIGVEALTDFVFFSSKDKYKQQQCDTSTSGDAVQCDDSCVSWTSQSHYNIAVSPIDTDGNFLLAETMIDFTQILNQIPNSYIYVEDPISDVYDYSDNHFCGELYTLPFSFISFDVYDSRSVCAQYLIRFGVTGFSAVEPQVDRYVTCTVMYLCCIVFVALVVVLIVLYKKGLLKRKKWHDIDESDPNTQVSHLLLGEHLTSEISDPATDPLISSSIRDGARAAMITPINPLDMNLFDL</sequence>
<feature type="transmembrane region" description="Helical" evidence="1">
    <location>
        <begin position="320"/>
        <end position="339"/>
    </location>
</feature>
<feature type="transmembrane region" description="Helical" evidence="1">
    <location>
        <begin position="7"/>
        <end position="27"/>
    </location>
</feature>
<accession>A0ABQ5KUU0</accession>
<organism evidence="2 3">
    <name type="scientific">Aduncisulcus paluster</name>
    <dbReference type="NCBI Taxonomy" id="2918883"/>
    <lineage>
        <taxon>Eukaryota</taxon>
        <taxon>Metamonada</taxon>
        <taxon>Carpediemonas-like organisms</taxon>
        <taxon>Aduncisulcus</taxon>
    </lineage>
</organism>
<protein>
    <submittedName>
        <fullName evidence="2">Uncharacterized protein</fullName>
    </submittedName>
</protein>
<dbReference type="EMBL" id="BQXS01011162">
    <property type="protein sequence ID" value="GKT36199.1"/>
    <property type="molecule type" value="Genomic_DNA"/>
</dbReference>
<keyword evidence="3" id="KW-1185">Reference proteome</keyword>
<reference evidence="2" key="1">
    <citation type="submission" date="2022-03" db="EMBL/GenBank/DDBJ databases">
        <title>Draft genome sequence of Aduncisulcus paluster, a free-living microaerophilic Fornicata.</title>
        <authorList>
            <person name="Yuyama I."/>
            <person name="Kume K."/>
            <person name="Tamura T."/>
            <person name="Inagaki Y."/>
            <person name="Hashimoto T."/>
        </authorList>
    </citation>
    <scope>NUCLEOTIDE SEQUENCE</scope>
    <source>
        <strain evidence="2">NY0171</strain>
    </source>
</reference>
<comment type="caution">
    <text evidence="2">The sequence shown here is derived from an EMBL/GenBank/DDBJ whole genome shotgun (WGS) entry which is preliminary data.</text>
</comment>